<dbReference type="InterPro" id="IPR032416">
    <property type="entry name" value="Peptidase_M24_C"/>
</dbReference>
<dbReference type="Pfam" id="PF01321">
    <property type="entry name" value="Creatinase_N"/>
    <property type="match status" value="1"/>
</dbReference>
<evidence type="ECO:0000256" key="1">
    <source>
        <dbReference type="ARBA" id="ARBA00001936"/>
    </source>
</evidence>
<evidence type="ECO:0000256" key="4">
    <source>
        <dbReference type="ARBA" id="ARBA00022801"/>
    </source>
</evidence>
<dbReference type="Gene3D" id="3.90.230.10">
    <property type="entry name" value="Creatinase/methionine aminopeptidase superfamily"/>
    <property type="match status" value="1"/>
</dbReference>
<dbReference type="InterPro" id="IPR050422">
    <property type="entry name" value="X-Pro_aminopeptidase_P"/>
</dbReference>
<dbReference type="InterPro" id="IPR001131">
    <property type="entry name" value="Peptidase_M24B_aminopep-P_CS"/>
</dbReference>
<proteinExistence type="inferred from homology"/>
<evidence type="ECO:0000259" key="9">
    <source>
        <dbReference type="Pfam" id="PF01321"/>
    </source>
</evidence>
<dbReference type="FunFam" id="3.90.230.10:FF:000007">
    <property type="entry name" value="Xaa-Pro aminopeptidase P"/>
    <property type="match status" value="1"/>
</dbReference>
<dbReference type="MEROPS" id="M24.009"/>
<dbReference type="GO" id="GO:0046872">
    <property type="term" value="F:metal ion binding"/>
    <property type="evidence" value="ECO:0007669"/>
    <property type="project" value="UniProtKB-KW"/>
</dbReference>
<dbReference type="AlphaFoldDB" id="G0UJZ0"/>
<dbReference type="PANTHER" id="PTHR43763">
    <property type="entry name" value="XAA-PRO AMINOPEPTIDASE 1"/>
    <property type="match status" value="1"/>
</dbReference>
<evidence type="ECO:0000256" key="2">
    <source>
        <dbReference type="ARBA" id="ARBA00008766"/>
    </source>
</evidence>
<comment type="cofactor">
    <cofactor evidence="1">
        <name>Mn(2+)</name>
        <dbReference type="ChEBI" id="CHEBI:29035"/>
    </cofactor>
</comment>
<evidence type="ECO:0000256" key="7">
    <source>
        <dbReference type="SAM" id="Phobius"/>
    </source>
</evidence>
<evidence type="ECO:0000256" key="5">
    <source>
        <dbReference type="ARBA" id="ARBA00023211"/>
    </source>
</evidence>
<organism evidence="11">
    <name type="scientific">Trypanosoma congolense (strain IL3000)</name>
    <dbReference type="NCBI Taxonomy" id="1068625"/>
    <lineage>
        <taxon>Eukaryota</taxon>
        <taxon>Discoba</taxon>
        <taxon>Euglenozoa</taxon>
        <taxon>Kinetoplastea</taxon>
        <taxon>Metakinetoplastina</taxon>
        <taxon>Trypanosomatida</taxon>
        <taxon>Trypanosomatidae</taxon>
        <taxon>Trypanosoma</taxon>
        <taxon>Nannomonas</taxon>
    </lineage>
</organism>
<accession>G0UJZ0</accession>
<dbReference type="Pfam" id="PF16188">
    <property type="entry name" value="Peptidase_M24_C"/>
    <property type="match status" value="1"/>
</dbReference>
<dbReference type="Pfam" id="PF16189">
    <property type="entry name" value="Creatinase_N_2"/>
    <property type="match status" value="1"/>
</dbReference>
<dbReference type="PROSITE" id="PS00491">
    <property type="entry name" value="PROLINE_PEPTIDASE"/>
    <property type="match status" value="1"/>
</dbReference>
<comment type="similarity">
    <text evidence="2 6">Belongs to the peptidase M24B family.</text>
</comment>
<keyword evidence="7" id="KW-0472">Membrane</keyword>
<dbReference type="Gene3D" id="3.40.350.10">
    <property type="entry name" value="Creatinase/prolidase N-terminal domain"/>
    <property type="match status" value="2"/>
</dbReference>
<feature type="transmembrane region" description="Helical" evidence="7">
    <location>
        <begin position="21"/>
        <end position="41"/>
    </location>
</feature>
<gene>
    <name evidence="11" type="ORF">TCIL3000_3_1210</name>
</gene>
<feature type="domain" description="Peptidase M24 C-terminal" evidence="10">
    <location>
        <begin position="596"/>
        <end position="659"/>
    </location>
</feature>
<evidence type="ECO:0000256" key="6">
    <source>
        <dbReference type="RuleBase" id="RU000590"/>
    </source>
</evidence>
<keyword evidence="11" id="KW-0031">Aminopeptidase</keyword>
<dbReference type="GO" id="GO:0005737">
    <property type="term" value="C:cytoplasm"/>
    <property type="evidence" value="ECO:0007669"/>
    <property type="project" value="UniProtKB-ARBA"/>
</dbReference>
<evidence type="ECO:0000259" key="10">
    <source>
        <dbReference type="Pfam" id="PF16188"/>
    </source>
</evidence>
<dbReference type="CDD" id="cd01085">
    <property type="entry name" value="APP"/>
    <property type="match status" value="1"/>
</dbReference>
<reference evidence="11" key="1">
    <citation type="journal article" date="2012" name="Proc. Natl. Acad. Sci. U.S.A.">
        <title>Antigenic diversity is generated by distinct evolutionary mechanisms in African trypanosome species.</title>
        <authorList>
            <person name="Jackson A.P."/>
            <person name="Berry A."/>
            <person name="Aslett M."/>
            <person name="Allison H.C."/>
            <person name="Burton P."/>
            <person name="Vavrova-Anderson J."/>
            <person name="Brown R."/>
            <person name="Browne H."/>
            <person name="Corton N."/>
            <person name="Hauser H."/>
            <person name="Gamble J."/>
            <person name="Gilderthorp R."/>
            <person name="Marcello L."/>
            <person name="McQuillan J."/>
            <person name="Otto T.D."/>
            <person name="Quail M.A."/>
            <person name="Sanders M.J."/>
            <person name="van Tonder A."/>
            <person name="Ginger M.L."/>
            <person name="Field M.C."/>
            <person name="Barry J.D."/>
            <person name="Hertz-Fowler C."/>
            <person name="Berriman M."/>
        </authorList>
    </citation>
    <scope>NUCLEOTIDE SEQUENCE</scope>
    <source>
        <strain evidence="11">IL3000</strain>
    </source>
</reference>
<protein>
    <submittedName>
        <fullName evidence="11">Putative aminopeptidase P1</fullName>
    </submittedName>
</protein>
<keyword evidence="11" id="KW-0645">Protease</keyword>
<dbReference type="Pfam" id="PF00557">
    <property type="entry name" value="Peptidase_M24"/>
    <property type="match status" value="1"/>
</dbReference>
<feature type="domain" description="Peptidase M24" evidence="8">
    <location>
        <begin position="369"/>
        <end position="585"/>
    </location>
</feature>
<keyword evidence="3 6" id="KW-0479">Metal-binding</keyword>
<dbReference type="SUPFAM" id="SSF53092">
    <property type="entry name" value="Creatinase/prolidase N-terminal domain"/>
    <property type="match status" value="1"/>
</dbReference>
<dbReference type="InterPro" id="IPR029149">
    <property type="entry name" value="Creatin/AminoP/Spt16_N"/>
</dbReference>
<dbReference type="PANTHER" id="PTHR43763:SF6">
    <property type="entry name" value="XAA-PRO AMINOPEPTIDASE 1"/>
    <property type="match status" value="1"/>
</dbReference>
<dbReference type="InterPro" id="IPR036005">
    <property type="entry name" value="Creatinase/aminopeptidase-like"/>
</dbReference>
<evidence type="ECO:0000259" key="8">
    <source>
        <dbReference type="Pfam" id="PF00557"/>
    </source>
</evidence>
<evidence type="ECO:0000313" key="11">
    <source>
        <dbReference type="EMBL" id="CCC89695.1"/>
    </source>
</evidence>
<name>G0UJZ0_TRYCI</name>
<dbReference type="GO" id="GO:0070006">
    <property type="term" value="F:metalloaminopeptidase activity"/>
    <property type="evidence" value="ECO:0007669"/>
    <property type="project" value="InterPro"/>
</dbReference>
<keyword evidence="4" id="KW-0378">Hydrolase</keyword>
<dbReference type="EMBL" id="HE575316">
    <property type="protein sequence ID" value="CCC89695.1"/>
    <property type="molecule type" value="Genomic_DNA"/>
</dbReference>
<keyword evidence="7" id="KW-0812">Transmembrane</keyword>
<dbReference type="InterPro" id="IPR000994">
    <property type="entry name" value="Pept_M24"/>
</dbReference>
<dbReference type="InterPro" id="IPR000587">
    <property type="entry name" value="Creatinase_N"/>
</dbReference>
<keyword evidence="7" id="KW-1133">Transmembrane helix</keyword>
<dbReference type="SUPFAM" id="SSF55920">
    <property type="entry name" value="Creatinase/aminopeptidase"/>
    <property type="match status" value="1"/>
</dbReference>
<dbReference type="InterPro" id="IPR033740">
    <property type="entry name" value="Pept_M24B"/>
</dbReference>
<evidence type="ECO:0000256" key="3">
    <source>
        <dbReference type="ARBA" id="ARBA00022723"/>
    </source>
</evidence>
<sequence length="666" mass="74096">MKNSHFVQIFALGFSSLPLRSCCVLLCAAFYCMFFLFPTFAPHRYTADFTRIMSLNSAKLLSLVREAMKCHSIQALIVPSSDPHNSEYVMDSYKCRAFLTNFNGSAGTCLITMDGAYLWTDGRYWIEAARCLYPEWKLMREGSADVQSLDDFVRFNLPTDAAVGMNDSLATVASWEKLSKAMNLVPVPEIVRPLMPRDENAPVEMITVRPEKFNGQSRGAKVMALVEKLKKLNCEAIILSALDEVAWLTNLRGSDVPFNPVFYAYAVVRCSPEPSVALFVDAAKISPAVEMELKRSSDGVGPVGLHPYEALEDYLHAFPTGTPFLVDEHQTSWRLYSLLISRGMKVHRVKSGPAQRLKSIKNAVEIQGFRDCHVRDGLALTRYLAWLHDRIALKGDTTITESSGADVLENFRREQEHFVRLSFPTISSVGPNGAIVHYTPPKEGSAPIVKNQLYLVDSGAQYLDGTTDVTRTVCFHTPSDEERQAYTLVLKGNLALHSAVWPVGTTGHRLDALARMHLWRYGLDYAHGTGHGVGSFLNVHEGPQGIGSRPNPTEATLEAGMVMSNEPGYYKADRYGIRIENLEVIVETPREHSDKGFLTFETLTMVPLCRELINVAMLTEEEVNLVNVYHRAVREALTPHLRLVNDACALAYLEHHTADLCAAGGC</sequence>
<feature type="domain" description="Creatinase N-terminal" evidence="9">
    <location>
        <begin position="64"/>
        <end position="192"/>
    </location>
</feature>
<keyword evidence="5" id="KW-0464">Manganese</keyword>
<dbReference type="VEuPathDB" id="TriTrypDB:TcIL3000_3_1210"/>